<proteinExistence type="predicted"/>
<sequence length="135" mass="15134">MECSVGLGGKPRPRTWNQPAPHPTTPPWRINCDPSRILPLRSDAVGRFGQDVLADLRIPVPSSRHPQPNQRDVSRQGVVWQHLRGSPARLQRMPTAASSMARRWSRSIRGVIYLAEAHSFRSMSRRCGNAPLLLS</sequence>
<evidence type="ECO:0000256" key="1">
    <source>
        <dbReference type="SAM" id="MobiDB-lite"/>
    </source>
</evidence>
<accession>A0A3P8EUT4</accession>
<dbReference type="AlphaFoldDB" id="A0A3P8EUT4"/>
<protein>
    <submittedName>
        <fullName evidence="2">Uncharacterized protein</fullName>
    </submittedName>
</protein>
<feature type="region of interest" description="Disordered" evidence="1">
    <location>
        <begin position="1"/>
        <end position="30"/>
    </location>
</feature>
<name>A0A3P8EUT4_HELPZ</name>
<evidence type="ECO:0000313" key="2">
    <source>
        <dbReference type="EMBL" id="VDP10996.1"/>
    </source>
</evidence>
<organism evidence="2">
    <name type="scientific">Heligmosomoides polygyrus</name>
    <name type="common">Parasitic roundworm</name>
    <dbReference type="NCBI Taxonomy" id="6339"/>
    <lineage>
        <taxon>Eukaryota</taxon>
        <taxon>Metazoa</taxon>
        <taxon>Ecdysozoa</taxon>
        <taxon>Nematoda</taxon>
        <taxon>Chromadorea</taxon>
        <taxon>Rhabditida</taxon>
        <taxon>Rhabditina</taxon>
        <taxon>Rhabditomorpha</taxon>
        <taxon>Strongyloidea</taxon>
        <taxon>Heligmosomidae</taxon>
        <taxon>Heligmosomoides</taxon>
    </lineage>
</organism>
<dbReference type="EMBL" id="UZAH01030570">
    <property type="protein sequence ID" value="VDP10996.1"/>
    <property type="molecule type" value="Genomic_DNA"/>
</dbReference>
<reference evidence="2" key="1">
    <citation type="submission" date="2018-11" db="EMBL/GenBank/DDBJ databases">
        <authorList>
            <consortium name="Pathogen Informatics"/>
        </authorList>
    </citation>
    <scope>NUCLEOTIDE SEQUENCE [LARGE SCALE GENOMIC DNA]</scope>
</reference>
<gene>
    <name evidence="2" type="ORF">HPBE_LOCUS18264</name>
</gene>